<proteinExistence type="predicted"/>
<feature type="chain" id="PRO_5011722655" evidence="3">
    <location>
        <begin position="21"/>
        <end position="359"/>
    </location>
</feature>
<feature type="signal peptide" evidence="3">
    <location>
        <begin position="1"/>
        <end position="20"/>
    </location>
</feature>
<keyword evidence="2 3" id="KW-0732">Signal</keyword>
<reference evidence="5 6" key="1">
    <citation type="submission" date="2016-10" db="EMBL/GenBank/DDBJ databases">
        <authorList>
            <person name="de Groot N.N."/>
        </authorList>
    </citation>
    <scope>NUCLEOTIDE SEQUENCE [LARGE SCALE GENOMIC DNA]</scope>
    <source>
        <strain evidence="5 6">DSM 28286</strain>
    </source>
</reference>
<evidence type="ECO:0000256" key="1">
    <source>
        <dbReference type="ARBA" id="ARBA00004196"/>
    </source>
</evidence>
<dbReference type="GO" id="GO:0030313">
    <property type="term" value="C:cell envelope"/>
    <property type="evidence" value="ECO:0007669"/>
    <property type="project" value="UniProtKB-SubCell"/>
</dbReference>
<sequence>MKNKLAVIAFAVLVFAGCSKDDNDTTPTDNLAETEAAVAGNFGTNVALATYADLAASATTLNTAVNAFVADKSDANLAASKQAWLNLRAIWETSEGFLFGPVEDNEYDPKMDTWPTDYSEMNTLLADESNALELADIQKLDYSLRGFHPIEYMLWGEKSNKTAAEFTDREIKYLISLSADVEELCNELHTDWTSGYTDKVTSAGNGSSVFSTYYEFFTALNDGMIGICNEVGHSDEDEGKIFVPFIQSDSNKVESPYSENSMVDFKNNIQGAYNVYLGKYKAQGTGLTNIVSSMNKNLDNQIRQKFDNAINAFSTVNGPFELAIFEQRVQLQGLMDAIGEVRDILEEELQPFLLANIKN</sequence>
<evidence type="ECO:0000313" key="6">
    <source>
        <dbReference type="Proteomes" id="UP000199031"/>
    </source>
</evidence>
<dbReference type="STRING" id="1465490.SAMN05444277_10816"/>
<dbReference type="InterPro" id="IPR018976">
    <property type="entry name" value="Imelysin-like"/>
</dbReference>
<dbReference type="AlphaFoldDB" id="A0A1I5X8Q1"/>
<dbReference type="EMBL" id="FOXQ01000008">
    <property type="protein sequence ID" value="SFQ28340.1"/>
    <property type="molecule type" value="Genomic_DNA"/>
</dbReference>
<keyword evidence="5" id="KW-0449">Lipoprotein</keyword>
<dbReference type="Proteomes" id="UP000199031">
    <property type="component" value="Unassembled WGS sequence"/>
</dbReference>
<accession>A0A1I5X8Q1</accession>
<evidence type="ECO:0000256" key="3">
    <source>
        <dbReference type="SAM" id="SignalP"/>
    </source>
</evidence>
<keyword evidence="6" id="KW-1185">Reference proteome</keyword>
<dbReference type="RefSeq" id="WP_177191904.1">
    <property type="nucleotide sequence ID" value="NZ_FOXQ01000008.1"/>
</dbReference>
<evidence type="ECO:0000259" key="4">
    <source>
        <dbReference type="Pfam" id="PF09375"/>
    </source>
</evidence>
<name>A0A1I5X8Q1_9BACT</name>
<organism evidence="5 6">
    <name type="scientific">Parafilimonas terrae</name>
    <dbReference type="NCBI Taxonomy" id="1465490"/>
    <lineage>
        <taxon>Bacteria</taxon>
        <taxon>Pseudomonadati</taxon>
        <taxon>Bacteroidota</taxon>
        <taxon>Chitinophagia</taxon>
        <taxon>Chitinophagales</taxon>
        <taxon>Chitinophagaceae</taxon>
        <taxon>Parafilimonas</taxon>
    </lineage>
</organism>
<dbReference type="PROSITE" id="PS51257">
    <property type="entry name" value="PROKAR_LIPOPROTEIN"/>
    <property type="match status" value="1"/>
</dbReference>
<dbReference type="CDD" id="cd14658">
    <property type="entry name" value="Imelysin-like_IrpA"/>
    <property type="match status" value="1"/>
</dbReference>
<dbReference type="InterPro" id="IPR038352">
    <property type="entry name" value="Imelysin_sf"/>
</dbReference>
<protein>
    <submittedName>
        <fullName evidence="5">Predicted lipoprotein</fullName>
    </submittedName>
</protein>
<dbReference type="Pfam" id="PF09375">
    <property type="entry name" value="Peptidase_M75"/>
    <property type="match status" value="1"/>
</dbReference>
<gene>
    <name evidence="5" type="ORF">SAMN05444277_10816</name>
</gene>
<dbReference type="Gene3D" id="1.20.1420.20">
    <property type="entry name" value="M75 peptidase, HXXE motif"/>
    <property type="match status" value="1"/>
</dbReference>
<dbReference type="InterPro" id="IPR034982">
    <property type="entry name" value="Imelysin-like_IrpA"/>
</dbReference>
<evidence type="ECO:0000256" key="2">
    <source>
        <dbReference type="ARBA" id="ARBA00022729"/>
    </source>
</evidence>
<feature type="domain" description="Imelysin-like" evidence="4">
    <location>
        <begin position="47"/>
        <end position="338"/>
    </location>
</feature>
<comment type="subcellular location">
    <subcellularLocation>
        <location evidence="1">Cell envelope</location>
    </subcellularLocation>
</comment>
<evidence type="ECO:0000313" key="5">
    <source>
        <dbReference type="EMBL" id="SFQ28340.1"/>
    </source>
</evidence>